<dbReference type="AlphaFoldDB" id="A0A023GCV4"/>
<name>A0A023GCV4_AMBTT</name>
<evidence type="ECO:0000313" key="9">
    <source>
        <dbReference type="EMBL" id="JAC31709.1"/>
    </source>
</evidence>
<dbReference type="PANTHER" id="PTHR19855">
    <property type="entry name" value="WD40 REPEAT PROTEIN 12, 37"/>
    <property type="match status" value="1"/>
</dbReference>
<dbReference type="InterPro" id="IPR001680">
    <property type="entry name" value="WD40_rpt"/>
</dbReference>
<feature type="repeat" description="WD" evidence="8">
    <location>
        <begin position="248"/>
        <end position="289"/>
    </location>
</feature>
<dbReference type="SMART" id="SM00320">
    <property type="entry name" value="WD40"/>
    <property type="match status" value="7"/>
</dbReference>
<evidence type="ECO:0000256" key="1">
    <source>
        <dbReference type="ARBA" id="ARBA00004123"/>
    </source>
</evidence>
<accession>A0A023GCV4</accession>
<proteinExistence type="evidence at transcript level"/>
<sequence length="551" mass="60130">RALRVLCARCLSVFSVQLNELQKEFRQLQQGLPLKSVCQNMPHDSTSKPSKTKGIKNFARVLSDKDSDLTSPYAKNDDGETVLPSAFRGRLYELFGQIEKEFESLYAENLALKEKVETLSEQLGACSLLPASGPHELSAAVADAHVAGEPAAASAKATAKAKRESMTASQLSQKIKSTYKLKASTSRIVSSFKTSTLSCQLAVSYFGHRDGVWEVSTSRSGLLVIATASADHTARLWDIQTGQCIVQYAGHEGSVNSVRFHPTQDLLVTASGDQSAHIWRAATSAAAALDLVKGHSSEDEVDLSEKEDDIDSASNVLVMKSPLTELTGHSSVVIASDWLSGGDQVITASWDRTANVYDVEKGELVIQLVGHDQELTHTSAHPTQRLVVTSSKDTTFRLWDFREPIHSVSVFQGHTEAVTSAAFTPGDKVVSGSDDRTVKIWDLKNMRSPLTTIRLDSPVNRLAVSNQNVIAIPHDNRQVRLYDMSGVRLARLPRNSRQGHRRMVCAAAWLDTDQANVKANLFTCGFDRNTLGWNVGVPSKEECKASLLKAN</sequence>
<evidence type="ECO:0000256" key="3">
    <source>
        <dbReference type="ARBA" id="ARBA00022490"/>
    </source>
</evidence>
<evidence type="ECO:0000256" key="7">
    <source>
        <dbReference type="ARBA" id="ARBA00040954"/>
    </source>
</evidence>
<dbReference type="Pfam" id="PF00400">
    <property type="entry name" value="WD40"/>
    <property type="match status" value="5"/>
</dbReference>
<keyword evidence="6" id="KW-0539">Nucleus</keyword>
<evidence type="ECO:0000256" key="5">
    <source>
        <dbReference type="ARBA" id="ARBA00022737"/>
    </source>
</evidence>
<feature type="repeat" description="WD" evidence="8">
    <location>
        <begin position="205"/>
        <end position="247"/>
    </location>
</feature>
<feature type="repeat" description="WD" evidence="8">
    <location>
        <begin position="368"/>
        <end position="402"/>
    </location>
</feature>
<evidence type="ECO:0000256" key="2">
    <source>
        <dbReference type="ARBA" id="ARBA00004496"/>
    </source>
</evidence>
<dbReference type="InterPro" id="IPR036322">
    <property type="entry name" value="WD40_repeat_dom_sf"/>
</dbReference>
<reference evidence="9" key="1">
    <citation type="submission" date="2014-03" db="EMBL/GenBank/DDBJ databases">
        <title>The sialotranscriptome of Amblyomma triste, Amblyomma parvum and Amblyomma cajennense ticks, uncovered by 454-based RNA-seq.</title>
        <authorList>
            <person name="Garcia G.R."/>
            <person name="Gardinassi L.G."/>
            <person name="Ribeiro J.M."/>
            <person name="Anatriello E."/>
            <person name="Ferreira B.R."/>
            <person name="Moreira H.N."/>
            <person name="Mafra C."/>
            <person name="Olegario M.M."/>
            <person name="Szabo P.J."/>
            <person name="Miranda-Santos I.K."/>
            <person name="Maruyama S.R."/>
        </authorList>
    </citation>
    <scope>NUCLEOTIDE SEQUENCE</scope>
    <source>
        <strain evidence="9">Mato Grasso do Sul</strain>
        <tissue evidence="9">Salivary glands</tissue>
    </source>
</reference>
<evidence type="ECO:0000256" key="8">
    <source>
        <dbReference type="PROSITE-ProRule" id="PRU00221"/>
    </source>
</evidence>
<dbReference type="PANTHER" id="PTHR19855:SF12">
    <property type="entry name" value="WD REPEAT-CONTAINING PROTEIN 37"/>
    <property type="match status" value="1"/>
</dbReference>
<dbReference type="CDD" id="cd00200">
    <property type="entry name" value="WD40"/>
    <property type="match status" value="1"/>
</dbReference>
<evidence type="ECO:0000256" key="4">
    <source>
        <dbReference type="ARBA" id="ARBA00022574"/>
    </source>
</evidence>
<keyword evidence="3" id="KW-0963">Cytoplasm</keyword>
<dbReference type="InterPro" id="IPR019775">
    <property type="entry name" value="WD40_repeat_CS"/>
</dbReference>
<dbReference type="InterPro" id="IPR015943">
    <property type="entry name" value="WD40/YVTN_repeat-like_dom_sf"/>
</dbReference>
<feature type="repeat" description="WD" evidence="8">
    <location>
        <begin position="411"/>
        <end position="451"/>
    </location>
</feature>
<dbReference type="PROSITE" id="PS50082">
    <property type="entry name" value="WD_REPEATS_2"/>
    <property type="match status" value="5"/>
</dbReference>
<dbReference type="InterPro" id="IPR020472">
    <property type="entry name" value="WD40_PAC1"/>
</dbReference>
<dbReference type="PRINTS" id="PR00320">
    <property type="entry name" value="GPROTEINBRPT"/>
</dbReference>
<dbReference type="GO" id="GO:0005634">
    <property type="term" value="C:nucleus"/>
    <property type="evidence" value="ECO:0007669"/>
    <property type="project" value="UniProtKB-SubCell"/>
</dbReference>
<protein>
    <recommendedName>
        <fullName evidence="7">WD repeat-containing protein 37</fullName>
    </recommendedName>
</protein>
<dbReference type="FunFam" id="2.130.10.10:FF:000511">
    <property type="entry name" value="WD repeat domain 37"/>
    <property type="match status" value="1"/>
</dbReference>
<evidence type="ECO:0000256" key="6">
    <source>
        <dbReference type="ARBA" id="ARBA00023242"/>
    </source>
</evidence>
<dbReference type="SUPFAM" id="SSF50978">
    <property type="entry name" value="WD40 repeat-like"/>
    <property type="match status" value="1"/>
</dbReference>
<keyword evidence="4 8" id="KW-0853">WD repeat</keyword>
<dbReference type="GO" id="GO:0005737">
    <property type="term" value="C:cytoplasm"/>
    <property type="evidence" value="ECO:0007669"/>
    <property type="project" value="UniProtKB-SubCell"/>
</dbReference>
<dbReference type="PROSITE" id="PS50294">
    <property type="entry name" value="WD_REPEATS_REGION"/>
    <property type="match status" value="4"/>
</dbReference>
<feature type="repeat" description="WD" evidence="8">
    <location>
        <begin position="326"/>
        <end position="367"/>
    </location>
</feature>
<dbReference type="FunFam" id="2.130.10.10:FF:001150">
    <property type="entry name" value="WD repeat-containing protein 37"/>
    <property type="match status" value="1"/>
</dbReference>
<dbReference type="Gene3D" id="2.130.10.10">
    <property type="entry name" value="YVTN repeat-like/Quinoprotein amine dehydrogenase"/>
    <property type="match status" value="3"/>
</dbReference>
<keyword evidence="5" id="KW-0677">Repeat</keyword>
<organism evidence="9">
    <name type="scientific">Amblyomma triste</name>
    <name type="common">Neotropical tick</name>
    <dbReference type="NCBI Taxonomy" id="251400"/>
    <lineage>
        <taxon>Eukaryota</taxon>
        <taxon>Metazoa</taxon>
        <taxon>Ecdysozoa</taxon>
        <taxon>Arthropoda</taxon>
        <taxon>Chelicerata</taxon>
        <taxon>Arachnida</taxon>
        <taxon>Acari</taxon>
        <taxon>Parasitiformes</taxon>
        <taxon>Ixodida</taxon>
        <taxon>Ixodoidea</taxon>
        <taxon>Ixodidae</taxon>
        <taxon>Amblyomminae</taxon>
        <taxon>Amblyomma</taxon>
    </lineage>
</organism>
<dbReference type="EMBL" id="GBBM01003709">
    <property type="protein sequence ID" value="JAC31709.1"/>
    <property type="molecule type" value="mRNA"/>
</dbReference>
<comment type="subcellular location">
    <subcellularLocation>
        <location evidence="2">Cytoplasm</location>
    </subcellularLocation>
    <subcellularLocation>
        <location evidence="1">Nucleus</location>
    </subcellularLocation>
</comment>
<feature type="non-terminal residue" evidence="9">
    <location>
        <position position="1"/>
    </location>
</feature>
<dbReference type="PROSITE" id="PS00678">
    <property type="entry name" value="WD_REPEATS_1"/>
    <property type="match status" value="2"/>
</dbReference>